<comment type="subcellular location">
    <subcellularLocation>
        <location evidence="2">Cell membrane</location>
        <topology evidence="2">Multi-pass membrane protein</topology>
    </subcellularLocation>
</comment>
<keyword evidence="6" id="KW-0808">Transferase</keyword>
<dbReference type="Pfam" id="PF13426">
    <property type="entry name" value="PAS_9"/>
    <property type="match status" value="1"/>
</dbReference>
<dbReference type="PANTHER" id="PTHR43065:SF50">
    <property type="entry name" value="HISTIDINE KINASE"/>
    <property type="match status" value="1"/>
</dbReference>
<feature type="domain" description="PAC" evidence="18">
    <location>
        <begin position="664"/>
        <end position="716"/>
    </location>
</feature>
<feature type="transmembrane region" description="Helical" evidence="15">
    <location>
        <begin position="32"/>
        <end position="50"/>
    </location>
</feature>
<dbReference type="InterPro" id="IPR029151">
    <property type="entry name" value="Sensor-like_sf"/>
</dbReference>
<evidence type="ECO:0000256" key="11">
    <source>
        <dbReference type="ARBA" id="ARBA00022989"/>
    </source>
</evidence>
<dbReference type="InterPro" id="IPR003661">
    <property type="entry name" value="HisK_dim/P_dom"/>
</dbReference>
<dbReference type="InterPro" id="IPR036097">
    <property type="entry name" value="HisK_dim/P_sf"/>
</dbReference>
<dbReference type="InterPro" id="IPR035965">
    <property type="entry name" value="PAS-like_dom_sf"/>
</dbReference>
<evidence type="ECO:0000256" key="9">
    <source>
        <dbReference type="ARBA" id="ARBA00022777"/>
    </source>
</evidence>
<evidence type="ECO:0000256" key="2">
    <source>
        <dbReference type="ARBA" id="ARBA00004651"/>
    </source>
</evidence>
<evidence type="ECO:0000256" key="13">
    <source>
        <dbReference type="ARBA" id="ARBA00023136"/>
    </source>
</evidence>
<dbReference type="Pfam" id="PF02518">
    <property type="entry name" value="HATPase_c"/>
    <property type="match status" value="1"/>
</dbReference>
<sequence length="1018" mass="114102">MSLLRILYQRISIQSVNAWMRTFQLSSLRSKLIVSFLSVALLPLLIVSAINQQAMQQALIASANQSLLATASQTALSIDAFIANNLNAVRVESQLPLVIRYLNSSVEDRNRQRADAEAVLRALNRKDTLNIISYSLITLDGITVLDTNIGEIGSDRSHQDYFQRPISSGLPFVSPVRYSAQTMSIHFSSPVRNAFGEITGVLALRYNANALQRLINQNTQIFGRRDAFAILLDENYVRLAHGYSTNSILKSLVPLPTLKREQLQAEGRLRPGSSEEASTNLPQFQAGLERMATLPFFQTHIADSRELKAAAATRLETMPWVVVFVQSRSSFLAPIRAQFYQTLGLGLAIALAVLAVAVAMGQWLAQPLLHLTSIMTRFTAGNLKARAQVASQDETGILAACFNTMANQLEKLVQGLEERTRELEVSQAVTVAVSELSRSLLDSRKLLQDAISTMQALFDLKDVQIYLFDRATQTLQAFSPDSQTPVNPTRIEIESDMSLVAQAARTRLLKSRSLKQPKQFYQPEGGYSQERSQVAVPLTIGGKLLGVLDIQDRTSQRFSESDLETFKTLAAQIAIALENARLFDEIQQAESRFRTIFEDAPIGMALVNLEDGKIFQANLAFSRMLDYSPEDLIQYSFVDLTYPDDIDNERFILNQLISGEIDKYHIEKRYITRTQDILWGNLTVSLITEKERENPYCLGMIENITKRKQTEAALQESETQYREKAQELEATLNELQKTQTQLIQTEKMSSLGQLVAGVAHEINNPVNFIYGNITPASEYLQEMIGLLQLYEQHYPQPIPEIVERIEEIDLCFLIDDFQKVLASMKVGAERIQKIVLSLRNFSRLDEAAMKPVDIHEGIDNSLVILQNKLKDKPGHPEIKVIKDYEKLPLVECYAGQLNQVFMNLLTNSIDALEETFQLNSEQKPTIWIQTRSINSTEIQIQIRDNGKGMSEAIRNKIFDPFFTTKSVGKGTGLGLAISYQIVVEKHRGQLTCHSTPGKGSTFTIQIPIKSVLTLPSSP</sequence>
<dbReference type="SMART" id="SM00388">
    <property type="entry name" value="HisKA"/>
    <property type="match status" value="1"/>
</dbReference>
<keyword evidence="10" id="KW-0067">ATP-binding</keyword>
<dbReference type="Pfam" id="PF13185">
    <property type="entry name" value="GAF_2"/>
    <property type="match status" value="1"/>
</dbReference>
<dbReference type="SUPFAM" id="SSF55781">
    <property type="entry name" value="GAF domain-like"/>
    <property type="match status" value="1"/>
</dbReference>
<evidence type="ECO:0000256" key="1">
    <source>
        <dbReference type="ARBA" id="ARBA00000085"/>
    </source>
</evidence>
<keyword evidence="5" id="KW-0597">Phosphoprotein</keyword>
<dbReference type="EMBL" id="MJGC01000069">
    <property type="protein sequence ID" value="OEJ74231.1"/>
    <property type="molecule type" value="Genomic_DNA"/>
</dbReference>
<reference evidence="20" key="1">
    <citation type="submission" date="2016-09" db="EMBL/GenBank/DDBJ databases">
        <title>Draft genome of thermotolerant cyanobacterium Desertifilum sp. strain IPPAS B-1220.</title>
        <authorList>
            <person name="Sinetova M.A."/>
            <person name="Bolakhan K."/>
            <person name="Zayadan B.K."/>
            <person name="Mironov K.S."/>
            <person name="Ustinova V."/>
            <person name="Kupriyanova E.V."/>
            <person name="Sidorov R.A."/>
            <person name="Skrypnik A.N."/>
            <person name="Gogoleva N.E."/>
            <person name="Gogolev Y.V."/>
            <person name="Los D.A."/>
        </authorList>
    </citation>
    <scope>NUCLEOTIDE SEQUENCE [LARGE SCALE GENOMIC DNA]</scope>
    <source>
        <strain evidence="20">IPPAS B-1220</strain>
    </source>
</reference>
<feature type="domain" description="PAS" evidence="17">
    <location>
        <begin position="589"/>
        <end position="660"/>
    </location>
</feature>
<feature type="transmembrane region" description="Helical" evidence="15">
    <location>
        <begin position="343"/>
        <end position="365"/>
    </location>
</feature>
<dbReference type="InterPro" id="IPR005467">
    <property type="entry name" value="His_kinase_dom"/>
</dbReference>
<evidence type="ECO:0000256" key="5">
    <source>
        <dbReference type="ARBA" id="ARBA00022553"/>
    </source>
</evidence>
<dbReference type="InterPro" id="IPR000700">
    <property type="entry name" value="PAS-assoc_C"/>
</dbReference>
<dbReference type="Pfam" id="PF00672">
    <property type="entry name" value="HAMP"/>
    <property type="match status" value="1"/>
</dbReference>
<evidence type="ECO:0000256" key="14">
    <source>
        <dbReference type="SAM" id="Coils"/>
    </source>
</evidence>
<evidence type="ECO:0000259" key="16">
    <source>
        <dbReference type="PROSITE" id="PS50109"/>
    </source>
</evidence>
<dbReference type="PROSITE" id="PS50113">
    <property type="entry name" value="PAC"/>
    <property type="match status" value="1"/>
</dbReference>
<evidence type="ECO:0000256" key="6">
    <source>
        <dbReference type="ARBA" id="ARBA00022679"/>
    </source>
</evidence>
<dbReference type="Gene3D" id="3.30.450.20">
    <property type="entry name" value="PAS domain"/>
    <property type="match status" value="2"/>
</dbReference>
<name>A0A1E5QHZ1_9CYAN</name>
<gene>
    <name evidence="20" type="ORF">BH720_15625</name>
</gene>
<keyword evidence="4" id="KW-1003">Cell membrane</keyword>
<dbReference type="PROSITE" id="PS50885">
    <property type="entry name" value="HAMP"/>
    <property type="match status" value="1"/>
</dbReference>
<dbReference type="CDD" id="cd00082">
    <property type="entry name" value="HisKA"/>
    <property type="match status" value="1"/>
</dbReference>
<dbReference type="CDD" id="cd12914">
    <property type="entry name" value="PDC1_DGC_like"/>
    <property type="match status" value="1"/>
</dbReference>
<evidence type="ECO:0000256" key="12">
    <source>
        <dbReference type="ARBA" id="ARBA00023012"/>
    </source>
</evidence>
<keyword evidence="8" id="KW-0547">Nucleotide-binding</keyword>
<dbReference type="GO" id="GO:0005524">
    <property type="term" value="F:ATP binding"/>
    <property type="evidence" value="ECO:0007669"/>
    <property type="project" value="UniProtKB-KW"/>
</dbReference>
<dbReference type="SMART" id="SM00304">
    <property type="entry name" value="HAMP"/>
    <property type="match status" value="1"/>
</dbReference>
<evidence type="ECO:0000313" key="20">
    <source>
        <dbReference type="EMBL" id="OEJ74231.1"/>
    </source>
</evidence>
<feature type="domain" description="HAMP" evidence="19">
    <location>
        <begin position="362"/>
        <end position="414"/>
    </location>
</feature>
<dbReference type="SUPFAM" id="SSF47384">
    <property type="entry name" value="Homodimeric domain of signal transducing histidine kinase"/>
    <property type="match status" value="1"/>
</dbReference>
<dbReference type="SMART" id="SM00086">
    <property type="entry name" value="PAC"/>
    <property type="match status" value="1"/>
</dbReference>
<dbReference type="Gene3D" id="1.10.287.130">
    <property type="match status" value="1"/>
</dbReference>
<dbReference type="NCBIfam" id="TIGR00229">
    <property type="entry name" value="sensory_box"/>
    <property type="match status" value="1"/>
</dbReference>
<dbReference type="InterPro" id="IPR003018">
    <property type="entry name" value="GAF"/>
</dbReference>
<feature type="coiled-coil region" evidence="14">
    <location>
        <begin position="399"/>
        <end position="426"/>
    </location>
</feature>
<dbReference type="Gene3D" id="6.10.340.10">
    <property type="match status" value="1"/>
</dbReference>
<dbReference type="Gene3D" id="3.30.565.10">
    <property type="entry name" value="Histidine kinase-like ATPase, C-terminal domain"/>
    <property type="match status" value="1"/>
</dbReference>
<dbReference type="CDD" id="cd00130">
    <property type="entry name" value="PAS"/>
    <property type="match status" value="1"/>
</dbReference>
<keyword evidence="9" id="KW-0418">Kinase</keyword>
<keyword evidence="14" id="KW-0175">Coiled coil</keyword>
<evidence type="ECO:0000259" key="18">
    <source>
        <dbReference type="PROSITE" id="PS50113"/>
    </source>
</evidence>
<dbReference type="Gene3D" id="3.30.450.40">
    <property type="match status" value="1"/>
</dbReference>
<dbReference type="AlphaFoldDB" id="A0A1E5QHZ1"/>
<dbReference type="InterPro" id="IPR004358">
    <property type="entry name" value="Sig_transdc_His_kin-like_C"/>
</dbReference>
<dbReference type="STRING" id="1781255.BH720_15625"/>
<dbReference type="InterPro" id="IPR029016">
    <property type="entry name" value="GAF-like_dom_sf"/>
</dbReference>
<protein>
    <recommendedName>
        <fullName evidence="3">histidine kinase</fullName>
        <ecNumber evidence="3">2.7.13.3</ecNumber>
    </recommendedName>
</protein>
<comment type="catalytic activity">
    <reaction evidence="1">
        <text>ATP + protein L-histidine = ADP + protein N-phospho-L-histidine.</text>
        <dbReference type="EC" id="2.7.13.3"/>
    </reaction>
</comment>
<accession>A0A1E5QHZ1</accession>
<keyword evidence="7 15" id="KW-0812">Transmembrane</keyword>
<dbReference type="SMART" id="SM00091">
    <property type="entry name" value="PAS"/>
    <property type="match status" value="1"/>
</dbReference>
<dbReference type="SMART" id="SM00065">
    <property type="entry name" value="GAF"/>
    <property type="match status" value="1"/>
</dbReference>
<dbReference type="InterPro" id="IPR033479">
    <property type="entry name" value="dCache_1"/>
</dbReference>
<evidence type="ECO:0000256" key="15">
    <source>
        <dbReference type="SAM" id="Phobius"/>
    </source>
</evidence>
<dbReference type="CDD" id="cd06225">
    <property type="entry name" value="HAMP"/>
    <property type="match status" value="1"/>
</dbReference>
<keyword evidence="13 15" id="KW-0472">Membrane</keyword>
<dbReference type="GO" id="GO:0005886">
    <property type="term" value="C:plasma membrane"/>
    <property type="evidence" value="ECO:0007669"/>
    <property type="project" value="UniProtKB-SubCell"/>
</dbReference>
<comment type="caution">
    <text evidence="20">The sequence shown here is derived from an EMBL/GenBank/DDBJ whole genome shotgun (WGS) entry which is preliminary data.</text>
</comment>
<dbReference type="SUPFAM" id="SSF55874">
    <property type="entry name" value="ATPase domain of HSP90 chaperone/DNA topoisomerase II/histidine kinase"/>
    <property type="match status" value="1"/>
</dbReference>
<dbReference type="EC" id="2.7.13.3" evidence="3"/>
<dbReference type="PROSITE" id="PS50112">
    <property type="entry name" value="PAS"/>
    <property type="match status" value="1"/>
</dbReference>
<dbReference type="SUPFAM" id="SSF55785">
    <property type="entry name" value="PYP-like sensor domain (PAS domain)"/>
    <property type="match status" value="1"/>
</dbReference>
<keyword evidence="12" id="KW-0902">Two-component regulatory system</keyword>
<organism evidence="20">
    <name type="scientific">Desertifilum tharense IPPAS B-1220</name>
    <dbReference type="NCBI Taxonomy" id="1781255"/>
    <lineage>
        <taxon>Bacteria</taxon>
        <taxon>Bacillati</taxon>
        <taxon>Cyanobacteriota</taxon>
        <taxon>Cyanophyceae</taxon>
        <taxon>Desertifilales</taxon>
        <taxon>Desertifilaceae</taxon>
        <taxon>Desertifilum</taxon>
    </lineage>
</organism>
<evidence type="ECO:0000256" key="3">
    <source>
        <dbReference type="ARBA" id="ARBA00012438"/>
    </source>
</evidence>
<evidence type="ECO:0000256" key="7">
    <source>
        <dbReference type="ARBA" id="ARBA00022692"/>
    </source>
</evidence>
<dbReference type="SMART" id="SM00387">
    <property type="entry name" value="HATPase_c"/>
    <property type="match status" value="1"/>
</dbReference>
<keyword evidence="11 15" id="KW-1133">Transmembrane helix</keyword>
<dbReference type="SUPFAM" id="SSF103190">
    <property type="entry name" value="Sensory domain-like"/>
    <property type="match status" value="1"/>
</dbReference>
<feature type="domain" description="Histidine kinase" evidence="16">
    <location>
        <begin position="757"/>
        <end position="1010"/>
    </location>
</feature>
<evidence type="ECO:0000256" key="4">
    <source>
        <dbReference type="ARBA" id="ARBA00022475"/>
    </source>
</evidence>
<dbReference type="InterPro" id="IPR036890">
    <property type="entry name" value="HATPase_C_sf"/>
</dbReference>
<dbReference type="InterPro" id="IPR003660">
    <property type="entry name" value="HAMP_dom"/>
</dbReference>
<feature type="coiled-coil region" evidence="14">
    <location>
        <begin position="707"/>
        <end position="748"/>
    </location>
</feature>
<dbReference type="PRINTS" id="PR00344">
    <property type="entry name" value="BCTRLSENSOR"/>
</dbReference>
<evidence type="ECO:0000256" key="10">
    <source>
        <dbReference type="ARBA" id="ARBA00022840"/>
    </source>
</evidence>
<dbReference type="InterPro" id="IPR003594">
    <property type="entry name" value="HATPase_dom"/>
</dbReference>
<evidence type="ECO:0000259" key="19">
    <source>
        <dbReference type="PROSITE" id="PS50885"/>
    </source>
</evidence>
<proteinExistence type="predicted"/>
<dbReference type="InterPro" id="IPR000014">
    <property type="entry name" value="PAS"/>
</dbReference>
<dbReference type="PROSITE" id="PS50109">
    <property type="entry name" value="HIS_KIN"/>
    <property type="match status" value="1"/>
</dbReference>
<evidence type="ECO:0000259" key="17">
    <source>
        <dbReference type="PROSITE" id="PS50112"/>
    </source>
</evidence>
<evidence type="ECO:0000256" key="8">
    <source>
        <dbReference type="ARBA" id="ARBA00022741"/>
    </source>
</evidence>
<dbReference type="SUPFAM" id="SSF158472">
    <property type="entry name" value="HAMP domain-like"/>
    <property type="match status" value="1"/>
</dbReference>
<dbReference type="GO" id="GO:0000155">
    <property type="term" value="F:phosphorelay sensor kinase activity"/>
    <property type="evidence" value="ECO:0007669"/>
    <property type="project" value="InterPro"/>
</dbReference>
<dbReference type="PANTHER" id="PTHR43065">
    <property type="entry name" value="SENSOR HISTIDINE KINASE"/>
    <property type="match status" value="1"/>
</dbReference>
<dbReference type="Pfam" id="PF02743">
    <property type="entry name" value="dCache_1"/>
    <property type="match status" value="1"/>
</dbReference>
<dbReference type="InterPro" id="IPR001610">
    <property type="entry name" value="PAC"/>
</dbReference>